<evidence type="ECO:0000256" key="1">
    <source>
        <dbReference type="ARBA" id="ARBA00022737"/>
    </source>
</evidence>
<accession>A0AA41Z7H7</accession>
<dbReference type="AlphaFoldDB" id="A0AA41Z7H7"/>
<dbReference type="PANTHER" id="PTHR43739">
    <property type="entry name" value="XYLOGLUCANASE (EUROFUNG)"/>
    <property type="match status" value="1"/>
</dbReference>
<keyword evidence="1" id="KW-0677">Repeat</keyword>
<proteinExistence type="predicted"/>
<dbReference type="InterPro" id="IPR052025">
    <property type="entry name" value="Xyloglucanase_GH74"/>
</dbReference>
<evidence type="ECO:0000256" key="4">
    <source>
        <dbReference type="SAM" id="SignalP"/>
    </source>
</evidence>
<comment type="caution">
    <text evidence="6">The sequence shown here is derived from an EMBL/GenBank/DDBJ whole genome shotgun (WGS) entry which is preliminary data.</text>
</comment>
<keyword evidence="6" id="KW-0378">Hydrolase</keyword>
<feature type="region of interest" description="Disordered" evidence="3">
    <location>
        <begin position="815"/>
        <end position="841"/>
    </location>
</feature>
<evidence type="ECO:0000313" key="7">
    <source>
        <dbReference type="Proteomes" id="UP001165565"/>
    </source>
</evidence>
<sequence length="1066" mass="115962">MTKKVVFAAYLLAGTSLLLSAPLAAKTKPAKPAAEKTAASPFGGMEYRQLGPFRGGRATGVSGVPGDPTIYYGGMASGGVWKTTDAGRTWVPLWDKFPEAAPAVGALVVSPSNPNVIYVGTGEGGAPRGNVIGGNGVYKSTDAGKTWAFAGLRGSEFIGRMAISNTDPNLVFVAAGGPLFRDGGERGLYRTRDGGKTWERVLFVDDKTGAVDVQIDPGNPNIVWAAMWQVHRKPWIMESGGPGSGLYRSTDGGTTWQKMSGNGLPEGILGKIGVAPTADPKRVYALIEAEKGGLYRTDDGGASWQLINSDNEYRQRAWYYTNVFADPKDPNKVFVMNTGAYKSTDGGKTFKSMPTFHGDNHQLWINPLDTRYMVNSNDGAVNVSVNGGESWTQGDNQPTGQIYHIAVDNQVPYNIYGAQQDNTSVRIASASVTGGITMRDWRPVGGGESGYIIPDPKDPHIVIGGSYWGEVSRFDDRTGQAIPIKPWPHETMGWAPKDVKHRGQWTEPLLFSPHDPKVLYNANEVVYKTTNDGQSWEIISPDLTRNDKSKQLSSGGPLTKDNTSVELYGTVFSLAESPAQKDLLWAGTDDGLIQMTSDGGKAWSNVTPKDMPEWGTVDMVEPHPHKPGTAYIAVERHKLGDYKPYAFRTDDFGKSWTSITDGLPADAYVHVVRADPEREGLLYAGTENGIFFSFDDGAHWKPLQLNLPRVPIHDLVVHAGDIAVATHGRAFWVLDDVSPLRQWSAAVEQAPVHLFKPRQTIRMVFTGRGDSNTKFTGANPPQGTILYYNLKQDVSPEAIKLEILDASDKVIRTFKPTSKPAHKDKDEDDDEEGWGPPPPIPLSTTAGLHRFAWDMRVQGPVHVPKLAMWHASTLGPVAIPGQYKARLTVNGKAQTQPIEIVANPNVKLTQAQLKEQFDLAMAVNRELSEVQNAVLEIRQLHEKLAEVRKEAGGKAELVAAADALDGKVNAIEDKLTQKLSVANEDPLNFPIRLNNQLASLALTVGTGDNPPTQQARQEFDDLKQQATAYLAEWNQLKSGDLASFNTQIGQARLKPITITPHVSTGI</sequence>
<evidence type="ECO:0000256" key="3">
    <source>
        <dbReference type="SAM" id="MobiDB-lite"/>
    </source>
</evidence>
<gene>
    <name evidence="6" type="ORF">NEE01_05645</name>
</gene>
<keyword evidence="7" id="KW-1185">Reference proteome</keyword>
<protein>
    <submittedName>
        <fullName evidence="6">Glycosyl hydrolase</fullName>
    </submittedName>
</protein>
<feature type="chain" id="PRO_5041369949" evidence="4">
    <location>
        <begin position="26"/>
        <end position="1066"/>
    </location>
</feature>
<dbReference type="Proteomes" id="UP001165565">
    <property type="component" value="Unassembled WGS sequence"/>
</dbReference>
<reference evidence="6" key="1">
    <citation type="submission" date="2022-06" db="EMBL/GenBank/DDBJ databases">
        <title>Sphingomonas sp. nov. isolated from rhizosphere soil of tomato.</title>
        <authorList>
            <person name="Dong H."/>
            <person name="Gao R."/>
        </authorList>
    </citation>
    <scope>NUCLEOTIDE SEQUENCE</scope>
    <source>
        <strain evidence="6">MMSM24</strain>
    </source>
</reference>
<dbReference type="Pfam" id="PF15902">
    <property type="entry name" value="Sortilin-Vps10"/>
    <property type="match status" value="1"/>
</dbReference>
<evidence type="ECO:0000313" key="6">
    <source>
        <dbReference type="EMBL" id="MCW6534267.1"/>
    </source>
</evidence>
<dbReference type="GO" id="GO:0016787">
    <property type="term" value="F:hydrolase activity"/>
    <property type="evidence" value="ECO:0007669"/>
    <property type="project" value="UniProtKB-KW"/>
</dbReference>
<organism evidence="6 7">
    <name type="scientific">Sphingomonas lycopersici</name>
    <dbReference type="NCBI Taxonomy" id="2951807"/>
    <lineage>
        <taxon>Bacteria</taxon>
        <taxon>Pseudomonadati</taxon>
        <taxon>Pseudomonadota</taxon>
        <taxon>Alphaproteobacteria</taxon>
        <taxon>Sphingomonadales</taxon>
        <taxon>Sphingomonadaceae</taxon>
        <taxon>Sphingomonas</taxon>
    </lineage>
</organism>
<dbReference type="PANTHER" id="PTHR43739:SF5">
    <property type="entry name" value="EXO-ALPHA-SIALIDASE"/>
    <property type="match status" value="1"/>
</dbReference>
<dbReference type="SUPFAM" id="SSF50939">
    <property type="entry name" value="Sialidases"/>
    <property type="match status" value="3"/>
</dbReference>
<dbReference type="InterPro" id="IPR015943">
    <property type="entry name" value="WD40/YVTN_repeat-like_dom_sf"/>
</dbReference>
<dbReference type="InterPro" id="IPR036278">
    <property type="entry name" value="Sialidase_sf"/>
</dbReference>
<dbReference type="GO" id="GO:0010411">
    <property type="term" value="P:xyloglucan metabolic process"/>
    <property type="evidence" value="ECO:0007669"/>
    <property type="project" value="TreeGrafter"/>
</dbReference>
<feature type="signal peptide" evidence="4">
    <location>
        <begin position="1"/>
        <end position="25"/>
    </location>
</feature>
<dbReference type="CDD" id="cd15482">
    <property type="entry name" value="Sialidase_non-viral"/>
    <property type="match status" value="1"/>
</dbReference>
<feature type="coiled-coil region" evidence="2">
    <location>
        <begin position="923"/>
        <end position="950"/>
    </location>
</feature>
<keyword evidence="2" id="KW-0175">Coiled coil</keyword>
<name>A0AA41Z7H7_9SPHN</name>
<dbReference type="RefSeq" id="WP_265268196.1">
    <property type="nucleotide sequence ID" value="NZ_JANFAV010000002.1"/>
</dbReference>
<dbReference type="Gene3D" id="2.130.10.10">
    <property type="entry name" value="YVTN repeat-like/Quinoprotein amine dehydrogenase"/>
    <property type="match status" value="4"/>
</dbReference>
<evidence type="ECO:0000259" key="5">
    <source>
        <dbReference type="Pfam" id="PF15902"/>
    </source>
</evidence>
<feature type="domain" description="Sortilin N-terminal" evidence="5">
    <location>
        <begin position="246"/>
        <end position="354"/>
    </location>
</feature>
<dbReference type="EMBL" id="JANFAV010000002">
    <property type="protein sequence ID" value="MCW6534267.1"/>
    <property type="molecule type" value="Genomic_DNA"/>
</dbReference>
<dbReference type="InterPro" id="IPR031778">
    <property type="entry name" value="Sortilin_N"/>
</dbReference>
<keyword evidence="4" id="KW-0732">Signal</keyword>
<evidence type="ECO:0000256" key="2">
    <source>
        <dbReference type="SAM" id="Coils"/>
    </source>
</evidence>